<protein>
    <submittedName>
        <fullName evidence="2">Uncharacterized protein</fullName>
    </submittedName>
</protein>
<dbReference type="HOGENOM" id="CLU_748140_0_0_1"/>
<keyword evidence="3" id="KW-1185">Reference proteome</keyword>
<feature type="compositionally biased region" description="Polar residues" evidence="1">
    <location>
        <begin position="148"/>
        <end position="171"/>
    </location>
</feature>
<gene>
    <name evidence="2" type="ORF">GALMADRAFT_236532</name>
</gene>
<reference evidence="3" key="1">
    <citation type="journal article" date="2014" name="Proc. Natl. Acad. Sci. U.S.A.">
        <title>Extensive sampling of basidiomycete genomes demonstrates inadequacy of the white-rot/brown-rot paradigm for wood decay fungi.</title>
        <authorList>
            <person name="Riley R."/>
            <person name="Salamov A.A."/>
            <person name="Brown D.W."/>
            <person name="Nagy L.G."/>
            <person name="Floudas D."/>
            <person name="Held B.W."/>
            <person name="Levasseur A."/>
            <person name="Lombard V."/>
            <person name="Morin E."/>
            <person name="Otillar R."/>
            <person name="Lindquist E.A."/>
            <person name="Sun H."/>
            <person name="LaButti K.M."/>
            <person name="Schmutz J."/>
            <person name="Jabbour D."/>
            <person name="Luo H."/>
            <person name="Baker S.E."/>
            <person name="Pisabarro A.G."/>
            <person name="Walton J.D."/>
            <person name="Blanchette R.A."/>
            <person name="Henrissat B."/>
            <person name="Martin F."/>
            <person name="Cullen D."/>
            <person name="Hibbett D.S."/>
            <person name="Grigoriev I.V."/>
        </authorList>
    </citation>
    <scope>NUCLEOTIDE SEQUENCE [LARGE SCALE GENOMIC DNA]</scope>
    <source>
        <strain evidence="3">CBS 339.88</strain>
    </source>
</reference>
<feature type="region of interest" description="Disordered" evidence="1">
    <location>
        <begin position="1"/>
        <end position="191"/>
    </location>
</feature>
<dbReference type="Proteomes" id="UP000027222">
    <property type="component" value="Unassembled WGS sequence"/>
</dbReference>
<organism evidence="2 3">
    <name type="scientific">Galerina marginata (strain CBS 339.88)</name>
    <dbReference type="NCBI Taxonomy" id="685588"/>
    <lineage>
        <taxon>Eukaryota</taxon>
        <taxon>Fungi</taxon>
        <taxon>Dikarya</taxon>
        <taxon>Basidiomycota</taxon>
        <taxon>Agaricomycotina</taxon>
        <taxon>Agaricomycetes</taxon>
        <taxon>Agaricomycetidae</taxon>
        <taxon>Agaricales</taxon>
        <taxon>Agaricineae</taxon>
        <taxon>Strophariaceae</taxon>
        <taxon>Galerina</taxon>
    </lineage>
</organism>
<feature type="compositionally biased region" description="Polar residues" evidence="1">
    <location>
        <begin position="1"/>
        <end position="14"/>
    </location>
</feature>
<feature type="compositionally biased region" description="Polar residues" evidence="1">
    <location>
        <begin position="328"/>
        <end position="344"/>
    </location>
</feature>
<dbReference type="AlphaFoldDB" id="A0A067TLB2"/>
<feature type="compositionally biased region" description="Polar residues" evidence="1">
    <location>
        <begin position="177"/>
        <end position="191"/>
    </location>
</feature>
<name>A0A067TLB2_GALM3</name>
<feature type="compositionally biased region" description="Low complexity" evidence="1">
    <location>
        <begin position="256"/>
        <end position="282"/>
    </location>
</feature>
<dbReference type="OrthoDB" id="3232876at2759"/>
<feature type="compositionally biased region" description="Basic and acidic residues" evidence="1">
    <location>
        <begin position="42"/>
        <end position="65"/>
    </location>
</feature>
<evidence type="ECO:0000313" key="3">
    <source>
        <dbReference type="Proteomes" id="UP000027222"/>
    </source>
</evidence>
<feature type="region of interest" description="Disordered" evidence="1">
    <location>
        <begin position="229"/>
        <end position="375"/>
    </location>
</feature>
<sequence>MKSSNTEPAASTSTKPRRTAKPLSRAANPKPGPSSKPQQQNDEERSQQPSVEELKKLGIKVRDFAYESTLPPLRTIYRHPRQIQPGVPRPLQRQVTEPDQSDSQQSQSNKNVERTPTEPALSPTAPMRMRGFLNLQECDAIDDGDIFDSQQPSFTPEHSIHTQLPPTAPESQESEAGASTSLNTAESLISRNLRNTSDMSASQLNAGPQGVVVPDLFSYLDFSQPIENAQNNRTSSNSQPIALSAQPSPLTPLPSSPHITSSSQPSQSQQSGSINSRSNSTQDLRAPVIPRVIAPRYHLRKRTIPNLPQPPPRPPKRARKLAPPESPAQPSRLNFASAQSSHSPTKNKDKSASSSSRTLRPRAATATGKGKRKRS</sequence>
<dbReference type="EMBL" id="KL142368">
    <property type="protein sequence ID" value="KDR83980.1"/>
    <property type="molecule type" value="Genomic_DNA"/>
</dbReference>
<proteinExistence type="predicted"/>
<evidence type="ECO:0000313" key="2">
    <source>
        <dbReference type="EMBL" id="KDR83980.1"/>
    </source>
</evidence>
<evidence type="ECO:0000256" key="1">
    <source>
        <dbReference type="SAM" id="MobiDB-lite"/>
    </source>
</evidence>
<accession>A0A067TLB2</accession>
<feature type="compositionally biased region" description="Polar residues" evidence="1">
    <location>
        <begin position="229"/>
        <end position="241"/>
    </location>
</feature>